<organism evidence="4 5">
    <name type="scientific">Atractosteus spatula</name>
    <name type="common">Alligator gar</name>
    <name type="synonym">Lepisosteus spatula</name>
    <dbReference type="NCBI Taxonomy" id="7917"/>
    <lineage>
        <taxon>Eukaryota</taxon>
        <taxon>Metazoa</taxon>
        <taxon>Chordata</taxon>
        <taxon>Craniata</taxon>
        <taxon>Vertebrata</taxon>
        <taxon>Euteleostomi</taxon>
        <taxon>Actinopterygii</taxon>
        <taxon>Neopterygii</taxon>
        <taxon>Holostei</taxon>
        <taxon>Semionotiformes</taxon>
        <taxon>Lepisosteidae</taxon>
        <taxon>Atractosteus</taxon>
    </lineage>
</organism>
<feature type="domain" description="CCHC-type" evidence="3">
    <location>
        <begin position="60"/>
        <end position="73"/>
    </location>
</feature>
<keyword evidence="5" id="KW-1185">Reference proteome</keyword>
<dbReference type="PANTHER" id="PTHR46486:SF1">
    <property type="entry name" value="CCHC-TYPE DOMAIN-CONTAINING PROTEIN"/>
    <property type="match status" value="1"/>
</dbReference>
<feature type="compositionally biased region" description="Acidic residues" evidence="2">
    <location>
        <begin position="143"/>
        <end position="156"/>
    </location>
</feature>
<dbReference type="PANTHER" id="PTHR46486">
    <property type="entry name" value="CCHC-TYPE DOMAIN-CONTAINING PROTEIN"/>
    <property type="match status" value="1"/>
</dbReference>
<dbReference type="InterPro" id="IPR036875">
    <property type="entry name" value="Znf_CCHC_sf"/>
</dbReference>
<dbReference type="InterPro" id="IPR057811">
    <property type="entry name" value="RBD_ZCCHC3_2nd"/>
</dbReference>
<dbReference type="InterPro" id="IPR001878">
    <property type="entry name" value="Znf_CCHC"/>
</dbReference>
<evidence type="ECO:0000313" key="4">
    <source>
        <dbReference type="EMBL" id="MBN3312972.1"/>
    </source>
</evidence>
<gene>
    <name evidence="4" type="primary">Zcchc3_33</name>
    <name evidence="4" type="ORF">GTO95_0000086</name>
</gene>
<proteinExistence type="predicted"/>
<evidence type="ECO:0000256" key="1">
    <source>
        <dbReference type="PROSITE-ProRule" id="PRU00047"/>
    </source>
</evidence>
<dbReference type="Proteomes" id="UP000736164">
    <property type="component" value="Unassembled WGS sequence"/>
</dbReference>
<sequence length="269" mass="29056">VQGEGKKDLDSDGVWAGKWTFWVRLYMDIAGGGGVVHPPAFFGNESRRGYLVYPGQPLICRRCGDGGHYAAQCTTVLCSRCQSRDHVIRDCVSGVRRFSGVEVGVGDKYCKETETMERKGKEKRVKAVAVKSRSVERVCSSDTEGDSEDGDSENGADESVSVQSVRSCDREGDNGCGVDGQVETGVTWVTVVKKGKRTRRAKNGLRSMNTGNGGQCKESARKEVVKGELRNVGAENGRGSINVSESQGNAGVVNESVCRIVYIDEDEKG</sequence>
<dbReference type="EMBL" id="JAAWVO010009321">
    <property type="protein sequence ID" value="MBN3312972.1"/>
    <property type="molecule type" value="Genomic_DNA"/>
</dbReference>
<dbReference type="GO" id="GO:0003676">
    <property type="term" value="F:nucleic acid binding"/>
    <property type="evidence" value="ECO:0007669"/>
    <property type="project" value="InterPro"/>
</dbReference>
<dbReference type="Gene3D" id="4.10.60.10">
    <property type="entry name" value="Zinc finger, CCHC-type"/>
    <property type="match status" value="1"/>
</dbReference>
<feature type="region of interest" description="Disordered" evidence="2">
    <location>
        <begin position="136"/>
        <end position="174"/>
    </location>
</feature>
<reference evidence="4" key="1">
    <citation type="journal article" date="2021" name="Cell">
        <title>Tracing the genetic footprints of vertebrate landing in non-teleost ray-finned fishes.</title>
        <authorList>
            <person name="Bi X."/>
            <person name="Wang K."/>
            <person name="Yang L."/>
            <person name="Pan H."/>
            <person name="Jiang H."/>
            <person name="Wei Q."/>
            <person name="Fang M."/>
            <person name="Yu H."/>
            <person name="Zhu C."/>
            <person name="Cai Y."/>
            <person name="He Y."/>
            <person name="Gan X."/>
            <person name="Zeng H."/>
            <person name="Yu D."/>
            <person name="Zhu Y."/>
            <person name="Jiang H."/>
            <person name="Qiu Q."/>
            <person name="Yang H."/>
            <person name="Zhang Y.E."/>
            <person name="Wang W."/>
            <person name="Zhu M."/>
            <person name="He S."/>
            <person name="Zhang G."/>
        </authorList>
    </citation>
    <scope>NUCLEOTIDE SEQUENCE</scope>
    <source>
        <strain evidence="4">Allg_001</strain>
    </source>
</reference>
<evidence type="ECO:0000256" key="2">
    <source>
        <dbReference type="SAM" id="MobiDB-lite"/>
    </source>
</evidence>
<name>A0A8J7NG71_ATRSP</name>
<keyword evidence="1" id="KW-0863">Zinc-finger</keyword>
<dbReference type="AlphaFoldDB" id="A0A8J7NG71"/>
<dbReference type="Pfam" id="PF23058">
    <property type="entry name" value="RBD_ZCCHC3_2nd"/>
    <property type="match status" value="1"/>
</dbReference>
<keyword evidence="1" id="KW-0479">Metal-binding</keyword>
<feature type="non-terminal residue" evidence="4">
    <location>
        <position position="1"/>
    </location>
</feature>
<evidence type="ECO:0000259" key="3">
    <source>
        <dbReference type="PROSITE" id="PS50158"/>
    </source>
</evidence>
<dbReference type="PROSITE" id="PS50158">
    <property type="entry name" value="ZF_CCHC"/>
    <property type="match status" value="1"/>
</dbReference>
<dbReference type="SMART" id="SM00343">
    <property type="entry name" value="ZnF_C2HC"/>
    <property type="match status" value="2"/>
</dbReference>
<accession>A0A8J7NG71</accession>
<feature type="non-terminal residue" evidence="4">
    <location>
        <position position="269"/>
    </location>
</feature>
<comment type="caution">
    <text evidence="4">The sequence shown here is derived from an EMBL/GenBank/DDBJ whole genome shotgun (WGS) entry which is preliminary data.</text>
</comment>
<protein>
    <submittedName>
        <fullName evidence="4">ZCHC3 protein</fullName>
    </submittedName>
</protein>
<evidence type="ECO:0000313" key="5">
    <source>
        <dbReference type="Proteomes" id="UP000736164"/>
    </source>
</evidence>
<dbReference type="SUPFAM" id="SSF57756">
    <property type="entry name" value="Retrovirus zinc finger-like domains"/>
    <property type="match status" value="1"/>
</dbReference>
<dbReference type="GO" id="GO:0008270">
    <property type="term" value="F:zinc ion binding"/>
    <property type="evidence" value="ECO:0007669"/>
    <property type="project" value="UniProtKB-KW"/>
</dbReference>
<keyword evidence="1" id="KW-0862">Zinc</keyword>
<dbReference type="Pfam" id="PF00098">
    <property type="entry name" value="zf-CCHC"/>
    <property type="match status" value="1"/>
</dbReference>